<dbReference type="Proteomes" id="UP000037251">
    <property type="component" value="Unassembled WGS sequence"/>
</dbReference>
<protein>
    <submittedName>
        <fullName evidence="1">Uncharacterized protein</fullName>
    </submittedName>
</protein>
<gene>
    <name evidence="1" type="ORF">ADK37_21485</name>
</gene>
<dbReference type="STRING" id="67356.AQJ84_28765"/>
<evidence type="ECO:0000313" key="1">
    <source>
        <dbReference type="EMBL" id="KOG33701.1"/>
    </source>
</evidence>
<name>A0A0L8L6L1_9ACTN</name>
<dbReference type="PATRIC" id="fig|67356.5.peg.4565"/>
<sequence length="118" mass="12704">MAGVIVGREGWMPPPRQSAVNAVSGLTTRLKEIPALVKSLRESMPDGASVGSISVSAGSTTKFAGAADRLARWYWDGNTLVEDGFFDIREQRMRHSAYDDPPAFEVGFSFDVPGGAEQ</sequence>
<dbReference type="AlphaFoldDB" id="A0A0L8L6L1"/>
<organism evidence="1 2">
    <name type="scientific">Streptomyces resistomycificus</name>
    <dbReference type="NCBI Taxonomy" id="67356"/>
    <lineage>
        <taxon>Bacteria</taxon>
        <taxon>Bacillati</taxon>
        <taxon>Actinomycetota</taxon>
        <taxon>Actinomycetes</taxon>
        <taxon>Kitasatosporales</taxon>
        <taxon>Streptomycetaceae</taxon>
        <taxon>Streptomyces</taxon>
        <taxon>Streptomyces aurantiacus group</taxon>
    </lineage>
</organism>
<dbReference type="RefSeq" id="WP_030039554.1">
    <property type="nucleotide sequence ID" value="NZ_KL575592.1"/>
</dbReference>
<accession>A0A0L8L6L1</accession>
<dbReference type="EMBL" id="LGUS01000170">
    <property type="protein sequence ID" value="KOG33701.1"/>
    <property type="molecule type" value="Genomic_DNA"/>
</dbReference>
<comment type="caution">
    <text evidence="1">The sequence shown here is derived from an EMBL/GenBank/DDBJ whole genome shotgun (WGS) entry which is preliminary data.</text>
</comment>
<proteinExistence type="predicted"/>
<keyword evidence="2" id="KW-1185">Reference proteome</keyword>
<evidence type="ECO:0000313" key="2">
    <source>
        <dbReference type="Proteomes" id="UP000037251"/>
    </source>
</evidence>
<reference evidence="2" key="1">
    <citation type="submission" date="2015-07" db="EMBL/GenBank/DDBJ databases">
        <authorList>
            <person name="Ju K.-S."/>
            <person name="Doroghazi J.R."/>
            <person name="Metcalf W.W."/>
        </authorList>
    </citation>
    <scope>NUCLEOTIDE SEQUENCE [LARGE SCALE GENOMIC DNA]</scope>
    <source>
        <strain evidence="2">NRRL 2290</strain>
    </source>
</reference>
<dbReference type="OrthoDB" id="9947046at2"/>